<dbReference type="EMBL" id="MN448295">
    <property type="protein sequence ID" value="QFG74913.1"/>
    <property type="molecule type" value="Genomic_DNA"/>
</dbReference>
<reference evidence="2" key="1">
    <citation type="journal article" date="2019" name="Philos. Trans. R. Soc. Lond., B, Biol. Sci.">
        <title>Targeted metagenomic recovery of four divergent viruses reveals shared and distinctive characteristics of giant viruses of marine eukaryotes.</title>
        <authorList>
            <person name="Needham D.M."/>
            <person name="Poirier C."/>
            <person name="Hehenberger E."/>
            <person name="Jimenez V."/>
            <person name="Swalwell J.E."/>
            <person name="Santoro A.E."/>
            <person name="Worden A.Z."/>
        </authorList>
    </citation>
    <scope>NUCLEOTIDE SEQUENCE</scope>
    <source>
        <strain evidence="2">OPacV-421</strain>
    </source>
</reference>
<name>A0A5J6VLR3_9VIRU</name>
<sequence>MKNKYRLNKTFKYNKSNKYNYSIRKKNTRTNNLKGGSLLNRLVLSKANARINNIFKNFIVKLVKQSIPYYCKDSKHSVEPVYSEGTKIWNQSYKFSKYTSFLNSRNIYTCKNLKCGISAESIKQYAERGGPNTDKSSKDEALSNKDKCVNGSGDPEDPSNNNKENKCKDDTTIDEKMSIKYKSIGLNSCINNLFVQTIIKHEILRVKETDKLDESNYAHFTTWKCLSTDKSFSKFIILPDNKRIITNYNELEPKMKFSRFVSAKQFFEFYITSPDKYKNLSYSKQDLVSNYIFGRNLTKFLTIIFNSIDLLFKHIQFQHYNLSLDNIIIPVNDAFDNNREESLDVNETIFHSFSHPIIYNFDKSAVTINIQDIPFIKSMKHTGKTSNNCKPNYVRVRPIKPFNFMNQKYSHISTLFKSRFLPHSSNLPDKMVLIKSIADIITEHLGPDFLKKPDTAPGASGDKAPSKDSSNKNLNSFIDSVNNALNNSKHGFKCGCGLIDTAGSDPYWPSSTYTLIEDKMKDNPNALYFFEAFDIDKTKPKYGIEENSKQHQSMQKKNNNLYVIENLIHPKTPLSIYGKNGSDDLINLNLLSLNSTVSLLHDDNACNYHRYVDDPTKLNKLFSLGNIKINHDDNFNPIDTHTGLIDIYIPPDKKPGDLITIKDLRGEDIIIRIPYGVEPGRHYSAIHTHNSCENTGCKIFDTEKNEVNFDLI</sequence>
<feature type="region of interest" description="Disordered" evidence="1">
    <location>
        <begin position="126"/>
        <end position="168"/>
    </location>
</feature>
<evidence type="ECO:0000256" key="1">
    <source>
        <dbReference type="SAM" id="MobiDB-lite"/>
    </source>
</evidence>
<feature type="compositionally biased region" description="Basic and acidic residues" evidence="1">
    <location>
        <begin position="135"/>
        <end position="148"/>
    </location>
</feature>
<protein>
    <submittedName>
        <fullName evidence="2">Uncharacterized protein</fullName>
    </submittedName>
</protein>
<evidence type="ECO:0000313" key="2">
    <source>
        <dbReference type="EMBL" id="QFG74913.1"/>
    </source>
</evidence>
<accession>A0A5J6VLR3</accession>
<feature type="region of interest" description="Disordered" evidence="1">
    <location>
        <begin position="452"/>
        <end position="473"/>
    </location>
</feature>
<organism evidence="2">
    <name type="scientific">Megaviridae environmental sample</name>
    <dbReference type="NCBI Taxonomy" id="1737588"/>
    <lineage>
        <taxon>Viruses</taxon>
        <taxon>Varidnaviria</taxon>
        <taxon>Bamfordvirae</taxon>
        <taxon>Nucleocytoviricota</taxon>
        <taxon>Megaviricetes</taxon>
        <taxon>Imitervirales</taxon>
        <taxon>Mimiviridae</taxon>
        <taxon>environmental samples</taxon>
    </lineage>
</organism>
<proteinExistence type="predicted"/>